<gene>
    <name evidence="3" type="ORF">NBR_LOCUS14715</name>
</gene>
<dbReference type="Pfam" id="PF00024">
    <property type="entry name" value="PAN_1"/>
    <property type="match status" value="1"/>
</dbReference>
<evidence type="ECO:0000313" key="5">
    <source>
        <dbReference type="WBParaSite" id="NBR_0001471401-mRNA-1"/>
    </source>
</evidence>
<dbReference type="SUPFAM" id="SSF57414">
    <property type="entry name" value="Hairpin loop containing domain-like"/>
    <property type="match status" value="1"/>
</dbReference>
<feature type="chain" id="PRO_5043125491" evidence="1">
    <location>
        <begin position="23"/>
        <end position="120"/>
    </location>
</feature>
<dbReference type="WBParaSite" id="NBR_0001471401-mRNA-1">
    <property type="protein sequence ID" value="NBR_0001471401-mRNA-1"/>
    <property type="gene ID" value="NBR_0001471401"/>
</dbReference>
<dbReference type="AlphaFoldDB" id="A0A0N4YDL1"/>
<sequence>MGFARSTALHTMLAIQVLSVHSCTFKRKWPILEFGDAITEYRGLTREECFSACWAEVECALAFVYIDGTRRCVLYKNGTSSYDLSIYSDADYYVLHRNLHSTECPKVRLPPWNTKEDLDD</sequence>
<keyword evidence="1" id="KW-0732">Signal</keyword>
<accession>A0A0N4YDL1</accession>
<evidence type="ECO:0000259" key="2">
    <source>
        <dbReference type="Pfam" id="PF00024"/>
    </source>
</evidence>
<dbReference type="EMBL" id="UYSL01021463">
    <property type="protein sequence ID" value="VDL78304.1"/>
    <property type="molecule type" value="Genomic_DNA"/>
</dbReference>
<feature type="signal peptide" evidence="1">
    <location>
        <begin position="1"/>
        <end position="22"/>
    </location>
</feature>
<evidence type="ECO:0000313" key="3">
    <source>
        <dbReference type="EMBL" id="VDL78304.1"/>
    </source>
</evidence>
<dbReference type="Proteomes" id="UP000271162">
    <property type="component" value="Unassembled WGS sequence"/>
</dbReference>
<evidence type="ECO:0000313" key="4">
    <source>
        <dbReference type="Proteomes" id="UP000271162"/>
    </source>
</evidence>
<proteinExistence type="predicted"/>
<keyword evidence="4" id="KW-1185">Reference proteome</keyword>
<dbReference type="InterPro" id="IPR003609">
    <property type="entry name" value="Pan_app"/>
</dbReference>
<evidence type="ECO:0000256" key="1">
    <source>
        <dbReference type="SAM" id="SignalP"/>
    </source>
</evidence>
<reference evidence="5" key="1">
    <citation type="submission" date="2017-02" db="UniProtKB">
        <authorList>
            <consortium name="WormBaseParasite"/>
        </authorList>
    </citation>
    <scope>IDENTIFICATION</scope>
</reference>
<organism evidence="5">
    <name type="scientific">Nippostrongylus brasiliensis</name>
    <name type="common">Rat hookworm</name>
    <dbReference type="NCBI Taxonomy" id="27835"/>
    <lineage>
        <taxon>Eukaryota</taxon>
        <taxon>Metazoa</taxon>
        <taxon>Ecdysozoa</taxon>
        <taxon>Nematoda</taxon>
        <taxon>Chromadorea</taxon>
        <taxon>Rhabditida</taxon>
        <taxon>Rhabditina</taxon>
        <taxon>Rhabditomorpha</taxon>
        <taxon>Strongyloidea</taxon>
        <taxon>Heligmosomidae</taxon>
        <taxon>Nippostrongylus</taxon>
    </lineage>
</organism>
<feature type="domain" description="Apple" evidence="2">
    <location>
        <begin position="44"/>
        <end position="93"/>
    </location>
</feature>
<protein>
    <submittedName>
        <fullName evidence="5">Apple domain-containing protein</fullName>
    </submittedName>
</protein>
<reference evidence="3 4" key="2">
    <citation type="submission" date="2018-11" db="EMBL/GenBank/DDBJ databases">
        <authorList>
            <consortium name="Pathogen Informatics"/>
        </authorList>
    </citation>
    <scope>NUCLEOTIDE SEQUENCE [LARGE SCALE GENOMIC DNA]</scope>
</reference>
<name>A0A0N4YDL1_NIPBR</name>